<dbReference type="InterPro" id="IPR019787">
    <property type="entry name" value="Znf_PHD-finger"/>
</dbReference>
<dbReference type="AlphaFoldDB" id="A0A1V8SU33"/>
<dbReference type="Pfam" id="PF00856">
    <property type="entry name" value="SET"/>
    <property type="match status" value="1"/>
</dbReference>
<dbReference type="InterPro" id="IPR001965">
    <property type="entry name" value="Znf_PHD"/>
</dbReference>
<reference evidence="9" key="1">
    <citation type="submission" date="2017-03" db="EMBL/GenBank/DDBJ databases">
        <title>Genomes of endolithic fungi from Antarctica.</title>
        <authorList>
            <person name="Coleine C."/>
            <person name="Masonjones S."/>
            <person name="Stajich J.E."/>
        </authorList>
    </citation>
    <scope>NUCLEOTIDE SEQUENCE [LARGE SCALE GENOMIC DNA]</scope>
    <source>
        <strain evidence="9">CCFEE 5527</strain>
    </source>
</reference>
<evidence type="ECO:0000313" key="8">
    <source>
        <dbReference type="EMBL" id="OQO02663.1"/>
    </source>
</evidence>
<proteinExistence type="predicted"/>
<evidence type="ECO:0000259" key="7">
    <source>
        <dbReference type="PROSITE" id="PS50280"/>
    </source>
</evidence>
<feature type="compositionally biased region" description="Basic and acidic residues" evidence="5">
    <location>
        <begin position="861"/>
        <end position="881"/>
    </location>
</feature>
<keyword evidence="3" id="KW-0862">Zinc</keyword>
<evidence type="ECO:0000256" key="4">
    <source>
        <dbReference type="ARBA" id="ARBA00022853"/>
    </source>
</evidence>
<sequence>MLFCCLCLSHIVANSALAQSLLCQQGGGGDARPIAANTSHVLALTLPSPSYTNTPSTSAYGHNTSTAFALRRQAAGFPSCDAGSDNTLQPKFATPDTDLRRDSMTDTFRHSATHPVQDYRHAAPNGVAPHPEYSHRTAQPTESTGDDEAINCFCGNNEDDGNTVQCDGCNTWQHISCYYPHFGNSSLDDLSHWCEDCRPQTQSDRHAAFIAQKEANEEKYGPQHNGAKRPASNKATVKISHKKKVKDTAAPAMTNGWPPERHTASPRDQPPPTKRPKTSHRPSNSVAQASINGQSRKRNGSSVHHRRSVSRSPETIIPMYSEEFLRAYREDHYRVPDSNVAGVAIYEAFTIWVGDQEEVAKITDGAQLGDIFMRWDGAPELLSAQTEVEIQERVDPNFVTANNQYAAWKCLVAVQPLAPQACIGELRGHIQYVDEYKQDPVNRWSSLVHPEPFVFFHPQLPVCIDARSEGTDVRYIRRSCHPNAELKIIITNQADYHFCFMAIRDIEAGDEITIEWGAAPRPQAMVFQAQDGTSTSFAPGVSLWASTVLANCGPCACGHPRDVCLMARMDRRGEVISIEDTAKVPKAGAKRKKIGQHISPLNTHSVNSRSGSEIRRADHEDEPSDSRSASDSVDRDSASRDITPNTHYSMNGMYEMSERERRKVAKEEELFNKQAEEGLIKQKKKRSSAGSTLNTPSATSSKQLHLPTAPTSRNVDTRPAAPPSAKSTNNRRPKPPPSMKATASKQLAKPAQPRPRPVYVNADVQCDMDAEDTAARTPPPRSSRPYTSNRQRLLERCAKNNAMHREALSKARAHRAPTTDSSPTTRDMVIRPSSSSSSQGFGSIEGPHSSIRAPDEDIEMHDEIGGVERKSEHTNTPKAESDSMADTAIPGKPAAHAAPTPPAPPWPEESDGGPQMHPQKSNPSKPHDMHLIMPPPQSNPFAAAGSLETPLSTASATTPNLLNTSLAASPASLGPLSGAPIFSPSVVASVNPSPARKKLSLSDYTRRTKAKDKEPELTKTDRDSSPMSATSTTVPALLASASELGRVQESGSAVVEEDVKMEDSAPAGVA</sequence>
<dbReference type="Pfam" id="PF00628">
    <property type="entry name" value="PHD"/>
    <property type="match status" value="1"/>
</dbReference>
<protein>
    <recommendedName>
        <fullName evidence="7">SET domain-containing protein</fullName>
    </recommendedName>
</protein>
<dbReference type="GO" id="GO:0008270">
    <property type="term" value="F:zinc ion binding"/>
    <property type="evidence" value="ECO:0007669"/>
    <property type="project" value="UniProtKB-KW"/>
</dbReference>
<keyword evidence="1" id="KW-0479">Metal-binding</keyword>
<dbReference type="PANTHER" id="PTHR46462:SF3">
    <property type="entry name" value="UPSET, ISOFORM A"/>
    <property type="match status" value="1"/>
</dbReference>
<feature type="compositionally biased region" description="Polar residues" evidence="5">
    <location>
        <begin position="1025"/>
        <end position="1034"/>
    </location>
</feature>
<keyword evidence="6" id="KW-0732">Signal</keyword>
<keyword evidence="9" id="KW-1185">Reference proteome</keyword>
<dbReference type="InParanoid" id="A0A1V8SU33"/>
<feature type="domain" description="SET" evidence="7">
    <location>
        <begin position="379"/>
        <end position="517"/>
    </location>
</feature>
<keyword evidence="2" id="KW-0863">Zinc-finger</keyword>
<evidence type="ECO:0000256" key="1">
    <source>
        <dbReference type="ARBA" id="ARBA00022723"/>
    </source>
</evidence>
<feature type="compositionally biased region" description="Low complexity" evidence="5">
    <location>
        <begin position="983"/>
        <end position="994"/>
    </location>
</feature>
<dbReference type="FunCoup" id="A0A1V8SU33">
    <property type="interactions" value="229"/>
</dbReference>
<dbReference type="SMART" id="SM00317">
    <property type="entry name" value="SET"/>
    <property type="match status" value="1"/>
</dbReference>
<feature type="chain" id="PRO_5012347876" description="SET domain-containing protein" evidence="6">
    <location>
        <begin position="19"/>
        <end position="1070"/>
    </location>
</feature>
<dbReference type="InterPro" id="IPR001214">
    <property type="entry name" value="SET_dom"/>
</dbReference>
<feature type="compositionally biased region" description="Basic residues" evidence="5">
    <location>
        <begin position="295"/>
        <end position="309"/>
    </location>
</feature>
<accession>A0A1V8SU33</accession>
<dbReference type="Gene3D" id="3.30.40.10">
    <property type="entry name" value="Zinc/RING finger domain, C3HC4 (zinc finger)"/>
    <property type="match status" value="1"/>
</dbReference>
<name>A0A1V8SU33_9PEZI</name>
<dbReference type="PANTHER" id="PTHR46462">
    <property type="entry name" value="UPSET, ISOFORM A"/>
    <property type="match status" value="1"/>
</dbReference>
<feature type="compositionally biased region" description="Basic and acidic residues" evidence="5">
    <location>
        <begin position="1011"/>
        <end position="1024"/>
    </location>
</feature>
<dbReference type="Gene3D" id="2.170.270.10">
    <property type="entry name" value="SET domain"/>
    <property type="match status" value="1"/>
</dbReference>
<gene>
    <name evidence="8" type="ORF">B0A48_12192</name>
</gene>
<feature type="compositionally biased region" description="Polar residues" evidence="5">
    <location>
        <begin position="949"/>
        <end position="967"/>
    </location>
</feature>
<evidence type="ECO:0000256" key="2">
    <source>
        <dbReference type="ARBA" id="ARBA00022771"/>
    </source>
</evidence>
<feature type="signal peptide" evidence="6">
    <location>
        <begin position="1"/>
        <end position="18"/>
    </location>
</feature>
<dbReference type="InterPro" id="IPR013083">
    <property type="entry name" value="Znf_RING/FYVE/PHD"/>
</dbReference>
<dbReference type="Proteomes" id="UP000192596">
    <property type="component" value="Unassembled WGS sequence"/>
</dbReference>
<dbReference type="GO" id="GO:0006355">
    <property type="term" value="P:regulation of DNA-templated transcription"/>
    <property type="evidence" value="ECO:0007669"/>
    <property type="project" value="TreeGrafter"/>
</dbReference>
<feature type="region of interest" description="Disordered" evidence="5">
    <location>
        <begin position="584"/>
        <end position="661"/>
    </location>
</feature>
<feature type="compositionally biased region" description="Polar residues" evidence="5">
    <location>
        <begin position="281"/>
        <end position="294"/>
    </location>
</feature>
<feature type="region of interest" description="Disordered" evidence="5">
    <location>
        <begin position="125"/>
        <end position="145"/>
    </location>
</feature>
<feature type="region of interest" description="Disordered" evidence="5">
    <location>
        <begin position="215"/>
        <end position="314"/>
    </location>
</feature>
<feature type="compositionally biased region" description="Polar residues" evidence="5">
    <location>
        <begin position="688"/>
        <end position="714"/>
    </location>
</feature>
<evidence type="ECO:0000256" key="5">
    <source>
        <dbReference type="SAM" id="MobiDB-lite"/>
    </source>
</evidence>
<comment type="caution">
    <text evidence="8">The sequence shown here is derived from an EMBL/GenBank/DDBJ whole genome shotgun (WGS) entry which is preliminary data.</text>
</comment>
<dbReference type="InterPro" id="IPR011011">
    <property type="entry name" value="Znf_FYVE_PHD"/>
</dbReference>
<dbReference type="GO" id="GO:0006325">
    <property type="term" value="P:chromatin organization"/>
    <property type="evidence" value="ECO:0007669"/>
    <property type="project" value="UniProtKB-KW"/>
</dbReference>
<feature type="compositionally biased region" description="Basic and acidic residues" evidence="5">
    <location>
        <begin position="792"/>
        <end position="809"/>
    </location>
</feature>
<dbReference type="GO" id="GO:0070210">
    <property type="term" value="C:Rpd3L-Expanded complex"/>
    <property type="evidence" value="ECO:0007669"/>
    <property type="project" value="TreeGrafter"/>
</dbReference>
<dbReference type="InterPro" id="IPR046341">
    <property type="entry name" value="SET_dom_sf"/>
</dbReference>
<dbReference type="STRING" id="1507870.A0A1V8SU33"/>
<keyword evidence="4" id="KW-0156">Chromatin regulator</keyword>
<dbReference type="EMBL" id="NAJO01000027">
    <property type="protein sequence ID" value="OQO02663.1"/>
    <property type="molecule type" value="Genomic_DNA"/>
</dbReference>
<dbReference type="OrthoDB" id="1928087at2759"/>
<evidence type="ECO:0000313" key="9">
    <source>
        <dbReference type="Proteomes" id="UP000192596"/>
    </source>
</evidence>
<evidence type="ECO:0000256" key="3">
    <source>
        <dbReference type="ARBA" id="ARBA00022833"/>
    </source>
</evidence>
<feature type="compositionally biased region" description="Polar residues" evidence="5">
    <location>
        <begin position="599"/>
        <end position="611"/>
    </location>
</feature>
<feature type="region of interest" description="Disordered" evidence="5">
    <location>
        <begin position="80"/>
        <end position="101"/>
    </location>
</feature>
<dbReference type="GO" id="GO:0034967">
    <property type="term" value="C:Set3 complex"/>
    <property type="evidence" value="ECO:0007669"/>
    <property type="project" value="TreeGrafter"/>
</dbReference>
<feature type="region of interest" description="Disordered" evidence="5">
    <location>
        <begin position="675"/>
        <end position="1070"/>
    </location>
</feature>
<organism evidence="8 9">
    <name type="scientific">Cryoendolithus antarcticus</name>
    <dbReference type="NCBI Taxonomy" id="1507870"/>
    <lineage>
        <taxon>Eukaryota</taxon>
        <taxon>Fungi</taxon>
        <taxon>Dikarya</taxon>
        <taxon>Ascomycota</taxon>
        <taxon>Pezizomycotina</taxon>
        <taxon>Dothideomycetes</taxon>
        <taxon>Dothideomycetidae</taxon>
        <taxon>Cladosporiales</taxon>
        <taxon>Cladosporiaceae</taxon>
        <taxon>Cryoendolithus</taxon>
    </lineage>
</organism>
<dbReference type="PROSITE" id="PS50280">
    <property type="entry name" value="SET"/>
    <property type="match status" value="1"/>
</dbReference>
<dbReference type="SUPFAM" id="SSF57903">
    <property type="entry name" value="FYVE/PHD zinc finger"/>
    <property type="match status" value="1"/>
</dbReference>
<evidence type="ECO:0000256" key="6">
    <source>
        <dbReference type="SAM" id="SignalP"/>
    </source>
</evidence>
<dbReference type="SUPFAM" id="SSF82199">
    <property type="entry name" value="SET domain"/>
    <property type="match status" value="1"/>
</dbReference>
<dbReference type="SMART" id="SM00249">
    <property type="entry name" value="PHD"/>
    <property type="match status" value="1"/>
</dbReference>